<organism evidence="11 12">
    <name type="scientific">Marasmius oreades</name>
    <name type="common">fairy-ring Marasmius</name>
    <dbReference type="NCBI Taxonomy" id="181124"/>
    <lineage>
        <taxon>Eukaryota</taxon>
        <taxon>Fungi</taxon>
        <taxon>Dikarya</taxon>
        <taxon>Basidiomycota</taxon>
        <taxon>Agaricomycotina</taxon>
        <taxon>Agaricomycetes</taxon>
        <taxon>Agaricomycetidae</taxon>
        <taxon>Agaricales</taxon>
        <taxon>Marasmiineae</taxon>
        <taxon>Marasmiaceae</taxon>
        <taxon>Marasmius</taxon>
    </lineage>
</organism>
<dbReference type="GeneID" id="66073316"/>
<evidence type="ECO:0000256" key="5">
    <source>
        <dbReference type="ARBA" id="ARBA00022927"/>
    </source>
</evidence>
<dbReference type="KEGG" id="more:E1B28_004240"/>
<dbReference type="GO" id="GO:0034067">
    <property type="term" value="P:protein localization to Golgi apparatus"/>
    <property type="evidence" value="ECO:0007669"/>
    <property type="project" value="TreeGrafter"/>
</dbReference>
<keyword evidence="6 10" id="KW-1133">Transmembrane helix</keyword>
<evidence type="ECO:0000256" key="7">
    <source>
        <dbReference type="ARBA" id="ARBA00023034"/>
    </source>
</evidence>
<keyword evidence="8 10" id="KW-0472">Membrane</keyword>
<dbReference type="EMBL" id="CM032182">
    <property type="protein sequence ID" value="KAG7096831.1"/>
    <property type="molecule type" value="Genomic_DNA"/>
</dbReference>
<comment type="subcellular location">
    <subcellularLocation>
        <location evidence="1">Golgi apparatus membrane</location>
        <topology evidence="1">Multi-pass membrane protein</topology>
    </subcellularLocation>
</comment>
<evidence type="ECO:0000256" key="8">
    <source>
        <dbReference type="ARBA" id="ARBA00023136"/>
    </source>
</evidence>
<proteinExistence type="inferred from homology"/>
<keyword evidence="3" id="KW-0813">Transport</keyword>
<evidence type="ECO:0000256" key="6">
    <source>
        <dbReference type="ARBA" id="ARBA00022989"/>
    </source>
</evidence>
<dbReference type="InterPro" id="IPR019185">
    <property type="entry name" value="Integral_membrane_SYS1-rel"/>
</dbReference>
<dbReference type="OrthoDB" id="542931at2759"/>
<reference evidence="11" key="1">
    <citation type="journal article" date="2021" name="Genome Biol. Evol.">
        <title>The assembled and annotated genome of the fairy-ring fungus Marasmius oreades.</title>
        <authorList>
            <person name="Hiltunen M."/>
            <person name="Ament-Velasquez S.L."/>
            <person name="Johannesson H."/>
        </authorList>
    </citation>
    <scope>NUCLEOTIDE SEQUENCE</scope>
    <source>
        <strain evidence="11">03SP1</strain>
    </source>
</reference>
<evidence type="ECO:0000256" key="9">
    <source>
        <dbReference type="SAM" id="MobiDB-lite"/>
    </source>
</evidence>
<feature type="transmembrane region" description="Helical" evidence="10">
    <location>
        <begin position="210"/>
        <end position="227"/>
    </location>
</feature>
<dbReference type="GO" id="GO:0043001">
    <property type="term" value="P:Golgi to plasma membrane protein transport"/>
    <property type="evidence" value="ECO:0007669"/>
    <property type="project" value="TreeGrafter"/>
</dbReference>
<dbReference type="GO" id="GO:0000139">
    <property type="term" value="C:Golgi membrane"/>
    <property type="evidence" value="ECO:0007669"/>
    <property type="project" value="UniProtKB-SubCell"/>
</dbReference>
<accession>A0A9P7UY57</accession>
<evidence type="ECO:0000256" key="1">
    <source>
        <dbReference type="ARBA" id="ARBA00004653"/>
    </source>
</evidence>
<name>A0A9P7UY57_9AGAR</name>
<feature type="region of interest" description="Disordered" evidence="9">
    <location>
        <begin position="1"/>
        <end position="20"/>
    </location>
</feature>
<comment type="similarity">
    <text evidence="2">Belongs to the SYS1 family.</text>
</comment>
<protein>
    <recommendedName>
        <fullName evidence="13">Integral membrane protein S linking to the trans Golgi network-domain-containing protein</fullName>
    </recommendedName>
</protein>
<dbReference type="AlphaFoldDB" id="A0A9P7UY57"/>
<dbReference type="PANTHER" id="PTHR12952">
    <property type="entry name" value="SYS1"/>
    <property type="match status" value="1"/>
</dbReference>
<evidence type="ECO:0000313" key="12">
    <source>
        <dbReference type="Proteomes" id="UP001049176"/>
    </source>
</evidence>
<dbReference type="GO" id="GO:0005802">
    <property type="term" value="C:trans-Golgi network"/>
    <property type="evidence" value="ECO:0007669"/>
    <property type="project" value="TreeGrafter"/>
</dbReference>
<keyword evidence="12" id="KW-1185">Reference proteome</keyword>
<feature type="transmembrane region" description="Helical" evidence="10">
    <location>
        <begin position="157"/>
        <end position="176"/>
    </location>
</feature>
<keyword evidence="7" id="KW-0333">Golgi apparatus</keyword>
<comment type="caution">
    <text evidence="11">The sequence shown here is derived from an EMBL/GenBank/DDBJ whole genome shotgun (WGS) entry which is preliminary data.</text>
</comment>
<sequence>MTPGRRRRGPSHPVAGHHDGTRNETVLKHELGSYTSHCPGISLLCIAGYTLNHTQIVSLQTSHYLILCLLVPLLLNTFAEPVSLTYEGGVANVGMIMDWREMAGRPTVPAIYDAERFGSYLYSWAWNGGKIVGYSWREDLLRMNKHGNRAVDPMRGWVVAFAWIAACCVDLIPLYALIRRPRLILDFSFTLLFNHLVLTTYYSTSIPTSLFFYLVTLFGTAIMVIVGEQLCVRREMREGLIVAAAAGRREADQEVEEEVESMEMGALPGRHRD</sequence>
<evidence type="ECO:0000256" key="4">
    <source>
        <dbReference type="ARBA" id="ARBA00022692"/>
    </source>
</evidence>
<dbReference type="Pfam" id="PF09801">
    <property type="entry name" value="SYS1"/>
    <property type="match status" value="1"/>
</dbReference>
<evidence type="ECO:0000256" key="10">
    <source>
        <dbReference type="SAM" id="Phobius"/>
    </source>
</evidence>
<dbReference type="PANTHER" id="PTHR12952:SF0">
    <property type="entry name" value="PROTEIN SYS1 HOMOLOG"/>
    <property type="match status" value="1"/>
</dbReference>
<keyword evidence="5" id="KW-0653">Protein transport</keyword>
<gene>
    <name evidence="11" type="ORF">E1B28_004240</name>
</gene>
<dbReference type="Proteomes" id="UP001049176">
    <property type="component" value="Chromosome 2"/>
</dbReference>
<keyword evidence="4 10" id="KW-0812">Transmembrane</keyword>
<dbReference type="GO" id="GO:0006895">
    <property type="term" value="P:Golgi to endosome transport"/>
    <property type="evidence" value="ECO:0007669"/>
    <property type="project" value="TreeGrafter"/>
</dbReference>
<dbReference type="GO" id="GO:0005829">
    <property type="term" value="C:cytosol"/>
    <property type="evidence" value="ECO:0007669"/>
    <property type="project" value="GOC"/>
</dbReference>
<evidence type="ECO:0000313" key="11">
    <source>
        <dbReference type="EMBL" id="KAG7096831.1"/>
    </source>
</evidence>
<evidence type="ECO:0008006" key="13">
    <source>
        <dbReference type="Google" id="ProtNLM"/>
    </source>
</evidence>
<evidence type="ECO:0000256" key="3">
    <source>
        <dbReference type="ARBA" id="ARBA00022448"/>
    </source>
</evidence>
<feature type="compositionally biased region" description="Basic residues" evidence="9">
    <location>
        <begin position="1"/>
        <end position="10"/>
    </location>
</feature>
<dbReference type="RefSeq" id="XP_043013301.1">
    <property type="nucleotide sequence ID" value="XM_043148701.1"/>
</dbReference>
<evidence type="ECO:0000256" key="2">
    <source>
        <dbReference type="ARBA" id="ARBA00008160"/>
    </source>
</evidence>